<dbReference type="OrthoDB" id="665742at2759"/>
<evidence type="ECO:0000259" key="4">
    <source>
        <dbReference type="Pfam" id="PF00234"/>
    </source>
</evidence>
<keyword evidence="3" id="KW-0472">Membrane</keyword>
<sequence length="173" mass="19449">MTSYILNYIQAKAAPQDPYGIWHDMKPSRNHFRNWGCPTYMLAKEAKELEAQIELCIIAGCLKRTKGGLFYNPKDQTVKRFSLIVLCVVTLVVVLFLGAEATPAPKCDNPLEYSSCLNAYKKPPPSAGCCQKMKEQAPCYCEYVKIEDVKRVFDRVEIAKMAKLCGVSYSSTC</sequence>
<dbReference type="PANTHER" id="PTHR33214:SF44">
    <property type="entry name" value="NON-SPECIFIC LIPID TRANSFER PROTEIN GPI-ANCHORED 33"/>
    <property type="match status" value="1"/>
</dbReference>
<dbReference type="InterPro" id="IPR033872">
    <property type="entry name" value="nsLTP2"/>
</dbReference>
<name>A0A9D3VLP6_9ROSI</name>
<evidence type="ECO:0000313" key="6">
    <source>
        <dbReference type="Proteomes" id="UP000828251"/>
    </source>
</evidence>
<keyword evidence="6" id="KW-1185">Reference proteome</keyword>
<evidence type="ECO:0000256" key="1">
    <source>
        <dbReference type="ARBA" id="ARBA00022448"/>
    </source>
</evidence>
<dbReference type="Proteomes" id="UP000828251">
    <property type="component" value="Unassembled WGS sequence"/>
</dbReference>
<evidence type="ECO:0000313" key="5">
    <source>
        <dbReference type="EMBL" id="KAH1089834.1"/>
    </source>
</evidence>
<dbReference type="SUPFAM" id="SSF47699">
    <property type="entry name" value="Bifunctional inhibitor/lipid-transfer protein/seed storage 2S albumin"/>
    <property type="match status" value="1"/>
</dbReference>
<comment type="caution">
    <text evidence="5">The sequence shown here is derived from an EMBL/GenBank/DDBJ whole genome shotgun (WGS) entry which is preliminary data.</text>
</comment>
<dbReference type="Pfam" id="PF00234">
    <property type="entry name" value="Tryp_alpha_amyl"/>
    <property type="match status" value="1"/>
</dbReference>
<proteinExistence type="predicted"/>
<dbReference type="GO" id="GO:0008289">
    <property type="term" value="F:lipid binding"/>
    <property type="evidence" value="ECO:0007669"/>
    <property type="project" value="UniProtKB-KW"/>
</dbReference>
<dbReference type="PANTHER" id="PTHR33214">
    <property type="entry name" value="BIFUNCTIONAL INHIBITOR/LIPID-TRANSFER PROTEIN/SEED STORAGE 2S ALBUMIN SUPERFAMILY PROTEIN"/>
    <property type="match status" value="1"/>
</dbReference>
<organism evidence="5 6">
    <name type="scientific">Gossypium stocksii</name>
    <dbReference type="NCBI Taxonomy" id="47602"/>
    <lineage>
        <taxon>Eukaryota</taxon>
        <taxon>Viridiplantae</taxon>
        <taxon>Streptophyta</taxon>
        <taxon>Embryophyta</taxon>
        <taxon>Tracheophyta</taxon>
        <taxon>Spermatophyta</taxon>
        <taxon>Magnoliopsida</taxon>
        <taxon>eudicotyledons</taxon>
        <taxon>Gunneridae</taxon>
        <taxon>Pentapetalae</taxon>
        <taxon>rosids</taxon>
        <taxon>malvids</taxon>
        <taxon>Malvales</taxon>
        <taxon>Malvaceae</taxon>
        <taxon>Malvoideae</taxon>
        <taxon>Gossypium</taxon>
    </lineage>
</organism>
<dbReference type="Gene3D" id="1.10.110.10">
    <property type="entry name" value="Plant lipid-transfer and hydrophobic proteins"/>
    <property type="match status" value="1"/>
</dbReference>
<feature type="domain" description="Bifunctional inhibitor/plant lipid transfer protein/seed storage helical" evidence="4">
    <location>
        <begin position="111"/>
        <end position="173"/>
    </location>
</feature>
<dbReference type="InterPro" id="IPR036312">
    <property type="entry name" value="Bifun_inhib/LTP/seed_sf"/>
</dbReference>
<dbReference type="AlphaFoldDB" id="A0A9D3VLP6"/>
<gene>
    <name evidence="5" type="ORF">J1N35_017091</name>
</gene>
<feature type="transmembrane region" description="Helical" evidence="3">
    <location>
        <begin position="81"/>
        <end position="99"/>
    </location>
</feature>
<evidence type="ECO:0000256" key="3">
    <source>
        <dbReference type="SAM" id="Phobius"/>
    </source>
</evidence>
<protein>
    <recommendedName>
        <fullName evidence="4">Bifunctional inhibitor/plant lipid transfer protein/seed storage helical domain-containing protein</fullName>
    </recommendedName>
</protein>
<dbReference type="EMBL" id="JAIQCV010000006">
    <property type="protein sequence ID" value="KAH1089834.1"/>
    <property type="molecule type" value="Genomic_DNA"/>
</dbReference>
<evidence type="ECO:0000256" key="2">
    <source>
        <dbReference type="ARBA" id="ARBA00023121"/>
    </source>
</evidence>
<keyword evidence="2" id="KW-0446">Lipid-binding</keyword>
<accession>A0A9D3VLP6</accession>
<reference evidence="5 6" key="1">
    <citation type="journal article" date="2021" name="Plant Biotechnol. J.">
        <title>Multi-omics assisted identification of the key and species-specific regulatory components of drought-tolerant mechanisms in Gossypium stocksii.</title>
        <authorList>
            <person name="Yu D."/>
            <person name="Ke L."/>
            <person name="Zhang D."/>
            <person name="Wu Y."/>
            <person name="Sun Y."/>
            <person name="Mei J."/>
            <person name="Sun J."/>
            <person name="Sun Y."/>
        </authorList>
    </citation>
    <scope>NUCLEOTIDE SEQUENCE [LARGE SCALE GENOMIC DNA]</scope>
    <source>
        <strain evidence="6">cv. E1</strain>
        <tissue evidence="5">Leaf</tissue>
    </source>
</reference>
<keyword evidence="3" id="KW-0812">Transmembrane</keyword>
<dbReference type="GO" id="GO:0006869">
    <property type="term" value="P:lipid transport"/>
    <property type="evidence" value="ECO:0007669"/>
    <property type="project" value="InterPro"/>
</dbReference>
<keyword evidence="3" id="KW-1133">Transmembrane helix</keyword>
<dbReference type="InterPro" id="IPR016140">
    <property type="entry name" value="Bifunc_inhib/LTP/seed_store"/>
</dbReference>
<keyword evidence="1" id="KW-0813">Transport</keyword>